<organism evidence="1 2">
    <name type="scientific">Rathayibacter rathayi</name>
    <name type="common">Corynebacterium rathayi</name>
    <dbReference type="NCBI Taxonomy" id="33887"/>
    <lineage>
        <taxon>Bacteria</taxon>
        <taxon>Bacillati</taxon>
        <taxon>Actinomycetota</taxon>
        <taxon>Actinomycetes</taxon>
        <taxon>Micrococcales</taxon>
        <taxon>Microbacteriaceae</taxon>
        <taxon>Rathayibacter</taxon>
    </lineage>
</organism>
<sequence length="100" mass="10270">MGRASAAGLDVVEGAEATLAPLLARLRAAEAALASRIVESAEEWAALPIGAIVRTAGESIVPAAGVVWRLRDATTTILEGLVIRSSLTAISPAYAMKNDD</sequence>
<dbReference type="Proteomes" id="UP000239698">
    <property type="component" value="Unassembled WGS sequence"/>
</dbReference>
<gene>
    <name evidence="1" type="ORF">C5C40_15040</name>
</gene>
<dbReference type="RefSeq" id="WP_104256774.1">
    <property type="nucleotide sequence ID" value="NZ_PSUD01000002.1"/>
</dbReference>
<dbReference type="EMBL" id="PSVT01000057">
    <property type="protein sequence ID" value="PPH71361.1"/>
    <property type="molecule type" value="Genomic_DNA"/>
</dbReference>
<comment type="caution">
    <text evidence="1">The sequence shown here is derived from an EMBL/GenBank/DDBJ whole genome shotgun (WGS) entry which is preliminary data.</text>
</comment>
<protein>
    <recommendedName>
        <fullName evidence="3">HNH endonuclease</fullName>
    </recommendedName>
</protein>
<reference evidence="1 2" key="1">
    <citation type="submission" date="2018-02" db="EMBL/GenBank/DDBJ databases">
        <title>Bacteriophage NCPPB3778 and a type I-E CRISPR drive the evolution of the US Biological Select Agent, Rathayibacter toxicus.</title>
        <authorList>
            <person name="Davis E.W.II."/>
            <person name="Tabima J.F."/>
            <person name="Weisberg A.J."/>
            <person name="Lopes L.D."/>
            <person name="Wiseman M.S."/>
            <person name="Wiseman M.S."/>
            <person name="Pupko T."/>
            <person name="Belcher M.S."/>
            <person name="Sechler A.J."/>
            <person name="Tancos M.A."/>
            <person name="Schroeder B.K."/>
            <person name="Murray T.D."/>
            <person name="Luster D.G."/>
            <person name="Schneider W.L."/>
            <person name="Rogers E."/>
            <person name="Andreote F.D."/>
            <person name="Grunwald N.J."/>
            <person name="Putnam M.L."/>
            <person name="Chang J.H."/>
        </authorList>
    </citation>
    <scope>NUCLEOTIDE SEQUENCE [LARGE SCALE GENOMIC DNA]</scope>
    <source>
        <strain evidence="1 2">AY1D6</strain>
    </source>
</reference>
<accession>A0ABX5A8P9</accession>
<name>A0ABX5A8P9_RATRA</name>
<evidence type="ECO:0000313" key="2">
    <source>
        <dbReference type="Proteomes" id="UP000239698"/>
    </source>
</evidence>
<proteinExistence type="predicted"/>
<evidence type="ECO:0008006" key="3">
    <source>
        <dbReference type="Google" id="ProtNLM"/>
    </source>
</evidence>
<evidence type="ECO:0000313" key="1">
    <source>
        <dbReference type="EMBL" id="PPH71361.1"/>
    </source>
</evidence>
<keyword evidence="2" id="KW-1185">Reference proteome</keyword>